<dbReference type="Proteomes" id="UP001589818">
    <property type="component" value="Unassembled WGS sequence"/>
</dbReference>
<proteinExistence type="predicted"/>
<feature type="transmembrane region" description="Helical" evidence="1">
    <location>
        <begin position="7"/>
        <end position="26"/>
    </location>
</feature>
<keyword evidence="1" id="KW-0472">Membrane</keyword>
<dbReference type="RefSeq" id="WP_204821647.1">
    <property type="nucleotide sequence ID" value="NZ_JANHOF010000008.1"/>
</dbReference>
<dbReference type="EMBL" id="JBHLVF010000034">
    <property type="protein sequence ID" value="MFC0393597.1"/>
    <property type="molecule type" value="Genomic_DNA"/>
</dbReference>
<organism evidence="2 3">
    <name type="scientific">Paenibacillus mendelii</name>
    <dbReference type="NCBI Taxonomy" id="206163"/>
    <lineage>
        <taxon>Bacteria</taxon>
        <taxon>Bacillati</taxon>
        <taxon>Bacillota</taxon>
        <taxon>Bacilli</taxon>
        <taxon>Bacillales</taxon>
        <taxon>Paenibacillaceae</taxon>
        <taxon>Paenibacillus</taxon>
    </lineage>
</organism>
<feature type="transmembrane region" description="Helical" evidence="1">
    <location>
        <begin position="38"/>
        <end position="60"/>
    </location>
</feature>
<dbReference type="InterPro" id="IPR046001">
    <property type="entry name" value="DUF5957"/>
</dbReference>
<protein>
    <submittedName>
        <fullName evidence="2">DUF5957 family protein</fullName>
    </submittedName>
</protein>
<keyword evidence="1" id="KW-0812">Transmembrane</keyword>
<comment type="caution">
    <text evidence="2">The sequence shown here is derived from an EMBL/GenBank/DDBJ whole genome shotgun (WGS) entry which is preliminary data.</text>
</comment>
<accession>A0ABV6JCH2</accession>
<evidence type="ECO:0000313" key="2">
    <source>
        <dbReference type="EMBL" id="MFC0393597.1"/>
    </source>
</evidence>
<name>A0ABV6JCH2_9BACL</name>
<keyword evidence="3" id="KW-1185">Reference proteome</keyword>
<dbReference type="Pfam" id="PF19382">
    <property type="entry name" value="DUF5957"/>
    <property type="match status" value="1"/>
</dbReference>
<gene>
    <name evidence="2" type="ORF">ACFFJ8_19765</name>
</gene>
<keyword evidence="1" id="KW-1133">Transmembrane helix</keyword>
<evidence type="ECO:0000313" key="3">
    <source>
        <dbReference type="Proteomes" id="UP001589818"/>
    </source>
</evidence>
<sequence>MKNAGITILALIGGLIGGFVLFELIVRFGLRMFDSVPIVFIGILSTLMPAAGAIIALLLVQRRRRSGK</sequence>
<evidence type="ECO:0000256" key="1">
    <source>
        <dbReference type="SAM" id="Phobius"/>
    </source>
</evidence>
<reference evidence="2 3" key="1">
    <citation type="submission" date="2024-09" db="EMBL/GenBank/DDBJ databases">
        <authorList>
            <person name="Sun Q."/>
            <person name="Mori K."/>
        </authorList>
    </citation>
    <scope>NUCLEOTIDE SEQUENCE [LARGE SCALE GENOMIC DNA]</scope>
    <source>
        <strain evidence="2 3">CCM 4839</strain>
    </source>
</reference>